<gene>
    <name evidence="2" type="primary">Acey_s0174.g479</name>
    <name evidence="2" type="ORF">Y032_0174g479</name>
</gene>
<keyword evidence="3" id="KW-1185">Reference proteome</keyword>
<feature type="region of interest" description="Disordered" evidence="1">
    <location>
        <begin position="51"/>
        <end position="94"/>
    </location>
</feature>
<sequence>MLAAICYFLDVRSLTAYFEKDASNFLFLTMRLHVGGKFVGSNDLRAAVSSIAPGTTSDHGSRSENDEGSCSGERVPTQGPRHGQRQHLLTNPNF</sequence>
<accession>A0A016SV33</accession>
<comment type="caution">
    <text evidence="2">The sequence shown here is derived from an EMBL/GenBank/DDBJ whole genome shotgun (WGS) entry which is preliminary data.</text>
</comment>
<reference evidence="3" key="1">
    <citation type="journal article" date="2015" name="Nat. Genet.">
        <title>The genome and transcriptome of the zoonotic hookworm Ancylostoma ceylanicum identify infection-specific gene families.</title>
        <authorList>
            <person name="Schwarz E.M."/>
            <person name="Hu Y."/>
            <person name="Antoshechkin I."/>
            <person name="Miller M.M."/>
            <person name="Sternberg P.W."/>
            <person name="Aroian R.V."/>
        </authorList>
    </citation>
    <scope>NUCLEOTIDE SEQUENCE</scope>
    <source>
        <strain evidence="3">HY135</strain>
    </source>
</reference>
<evidence type="ECO:0000313" key="3">
    <source>
        <dbReference type="Proteomes" id="UP000024635"/>
    </source>
</evidence>
<organism evidence="2 3">
    <name type="scientific">Ancylostoma ceylanicum</name>
    <dbReference type="NCBI Taxonomy" id="53326"/>
    <lineage>
        <taxon>Eukaryota</taxon>
        <taxon>Metazoa</taxon>
        <taxon>Ecdysozoa</taxon>
        <taxon>Nematoda</taxon>
        <taxon>Chromadorea</taxon>
        <taxon>Rhabditida</taxon>
        <taxon>Rhabditina</taxon>
        <taxon>Rhabditomorpha</taxon>
        <taxon>Strongyloidea</taxon>
        <taxon>Ancylostomatidae</taxon>
        <taxon>Ancylostomatinae</taxon>
        <taxon>Ancylostoma</taxon>
    </lineage>
</organism>
<dbReference type="AlphaFoldDB" id="A0A016SV33"/>
<evidence type="ECO:0000313" key="2">
    <source>
        <dbReference type="EMBL" id="EYB94251.1"/>
    </source>
</evidence>
<dbReference type="Proteomes" id="UP000024635">
    <property type="component" value="Unassembled WGS sequence"/>
</dbReference>
<name>A0A016SV33_9BILA</name>
<proteinExistence type="predicted"/>
<dbReference type="EMBL" id="JARK01001510">
    <property type="protein sequence ID" value="EYB94251.1"/>
    <property type="molecule type" value="Genomic_DNA"/>
</dbReference>
<protein>
    <submittedName>
        <fullName evidence="2">Uncharacterized protein</fullName>
    </submittedName>
</protein>
<evidence type="ECO:0000256" key="1">
    <source>
        <dbReference type="SAM" id="MobiDB-lite"/>
    </source>
</evidence>